<name>A0A941IE85_9BURK</name>
<dbReference type="Proteomes" id="UP000678545">
    <property type="component" value="Unassembled WGS sequence"/>
</dbReference>
<evidence type="ECO:0000313" key="1">
    <source>
        <dbReference type="EMBL" id="MBR7799142.1"/>
    </source>
</evidence>
<sequence>MPKSTEVLIGKYISNTVDATRLLYENNLFGHLLVLIYSSIDSMGLLDAEPSITSASGHTFKNWVKKYILVYPGLDFNDVDLWGARCAVLHTFTSQSDLSRKGDARQIQYFSGPKNSPMALAFVAATKDIDNGIHVSAHIEDTYLAFLDGLKNFYADLVNNCRNNPAYEIRLNNVLQHYSL</sequence>
<comment type="caution">
    <text evidence="1">The sequence shown here is derived from an EMBL/GenBank/DDBJ whole genome shotgun (WGS) entry which is preliminary data.</text>
</comment>
<accession>A0A941IE85</accession>
<evidence type="ECO:0000313" key="2">
    <source>
        <dbReference type="Proteomes" id="UP000678545"/>
    </source>
</evidence>
<keyword evidence="2" id="KW-1185">Reference proteome</keyword>
<dbReference type="RefSeq" id="WP_212674242.1">
    <property type="nucleotide sequence ID" value="NZ_JAGSPJ010000001.1"/>
</dbReference>
<dbReference type="AlphaFoldDB" id="A0A941IE85"/>
<reference evidence="1" key="1">
    <citation type="submission" date="2021-04" db="EMBL/GenBank/DDBJ databases">
        <title>novel species isolated from subtropical streams in China.</title>
        <authorList>
            <person name="Lu H."/>
        </authorList>
    </citation>
    <scope>NUCLEOTIDE SEQUENCE</scope>
    <source>
        <strain evidence="1">FT137W</strain>
    </source>
</reference>
<proteinExistence type="predicted"/>
<protein>
    <submittedName>
        <fullName evidence="1">Uncharacterized protein</fullName>
    </submittedName>
</protein>
<organism evidence="1 2">
    <name type="scientific">Undibacterium fentianense</name>
    <dbReference type="NCBI Taxonomy" id="2828728"/>
    <lineage>
        <taxon>Bacteria</taxon>
        <taxon>Pseudomonadati</taxon>
        <taxon>Pseudomonadota</taxon>
        <taxon>Betaproteobacteria</taxon>
        <taxon>Burkholderiales</taxon>
        <taxon>Oxalobacteraceae</taxon>
        <taxon>Undibacterium</taxon>
    </lineage>
</organism>
<gene>
    <name evidence="1" type="ORF">KDM90_03940</name>
</gene>
<dbReference type="EMBL" id="JAGSPJ010000001">
    <property type="protein sequence ID" value="MBR7799142.1"/>
    <property type="molecule type" value="Genomic_DNA"/>
</dbReference>